<evidence type="ECO:0000259" key="1">
    <source>
        <dbReference type="Pfam" id="PF09949"/>
    </source>
</evidence>
<dbReference type="PANTHER" id="PTHR28208:SF3">
    <property type="entry name" value="PHOSPHATIDATE PHOSPHATASE APP1"/>
    <property type="match status" value="1"/>
</dbReference>
<dbReference type="PANTHER" id="PTHR28208">
    <property type="entry name" value="PHOSPHATIDATE PHOSPHATASE APP1"/>
    <property type="match status" value="1"/>
</dbReference>
<evidence type="ECO:0000313" key="3">
    <source>
        <dbReference type="Proteomes" id="UP000295468"/>
    </source>
</evidence>
<dbReference type="InterPro" id="IPR052935">
    <property type="entry name" value="Mg2+_PAP"/>
</dbReference>
<keyword evidence="3" id="KW-1185">Reference proteome</keyword>
<protein>
    <submittedName>
        <fullName evidence="2">Uncharacterized protein DUF2183</fullName>
    </submittedName>
</protein>
<evidence type="ECO:0000313" key="2">
    <source>
        <dbReference type="EMBL" id="TDQ32231.1"/>
    </source>
</evidence>
<organism evidence="2 3">
    <name type="scientific">Zeaxanthinibacter enoshimensis</name>
    <dbReference type="NCBI Taxonomy" id="392009"/>
    <lineage>
        <taxon>Bacteria</taxon>
        <taxon>Pseudomonadati</taxon>
        <taxon>Bacteroidota</taxon>
        <taxon>Flavobacteriia</taxon>
        <taxon>Flavobacteriales</taxon>
        <taxon>Flavobacteriaceae</taxon>
        <taxon>Zeaxanthinibacter</taxon>
    </lineage>
</organism>
<dbReference type="AlphaFoldDB" id="A0A4V3D3Y1"/>
<feature type="domain" description="Phosphatidate phosphatase APP1 catalytic" evidence="1">
    <location>
        <begin position="120"/>
        <end position="269"/>
    </location>
</feature>
<dbReference type="InterPro" id="IPR019236">
    <property type="entry name" value="APP1_cat"/>
</dbReference>
<name>A0A4V3D3Y1_9FLAO</name>
<dbReference type="OrthoDB" id="9789875at2"/>
<dbReference type="Pfam" id="PF09949">
    <property type="entry name" value="APP1_cat"/>
    <property type="match status" value="1"/>
</dbReference>
<dbReference type="Proteomes" id="UP000295468">
    <property type="component" value="Unassembled WGS sequence"/>
</dbReference>
<dbReference type="GO" id="GO:0008195">
    <property type="term" value="F:phosphatidate phosphatase activity"/>
    <property type="evidence" value="ECO:0007669"/>
    <property type="project" value="InterPro"/>
</dbReference>
<dbReference type="RefSeq" id="WP_133642311.1">
    <property type="nucleotide sequence ID" value="NZ_SNYI01000001.1"/>
</dbReference>
<comment type="caution">
    <text evidence="2">The sequence shown here is derived from an EMBL/GenBank/DDBJ whole genome shotgun (WGS) entry which is preliminary data.</text>
</comment>
<gene>
    <name evidence="2" type="ORF">CLV82_0054</name>
</gene>
<accession>A0A4V3D3Y1</accession>
<sequence>MGKKTSIYIWQITALEFTEKVWIEGTVIHGDYKQRKVHATWMGHLIEVLFSYFRKPASGVRLRIRTNTEEQTVKTNRKGRFSCLLDKFMPGEMQLSHQGEILELPGGYPYYFPQNSSSLEVVSDLDDTVLHSHTASALKRIYSILFIRPRKRKAVAYTYQLMEWFKQQHIRVTYLSKSESNLFELIYAFINTQELPQGALLLSPYLKLYQLPKPKKGKDYKYNHLKTLLTQQPDKSFILIGDDTQRDMEVYTSIIRNYPGRIQKVFIRQSSFDRQRENYWQKLQATGVPAIYFKDGDKPGEAIETLTSILNRSAV</sequence>
<proteinExistence type="predicted"/>
<reference evidence="2 3" key="1">
    <citation type="submission" date="2019-03" db="EMBL/GenBank/DDBJ databases">
        <title>Genomic Encyclopedia of Archaeal and Bacterial Type Strains, Phase II (KMG-II): from individual species to whole genera.</title>
        <authorList>
            <person name="Goeker M."/>
        </authorList>
    </citation>
    <scope>NUCLEOTIDE SEQUENCE [LARGE SCALE GENOMIC DNA]</scope>
    <source>
        <strain evidence="2 3">DSM 18435</strain>
    </source>
</reference>
<dbReference type="EMBL" id="SNYI01000001">
    <property type="protein sequence ID" value="TDQ32231.1"/>
    <property type="molecule type" value="Genomic_DNA"/>
</dbReference>